<dbReference type="PRINTS" id="PR00364">
    <property type="entry name" value="DISEASERSIST"/>
</dbReference>
<dbReference type="Pfam" id="PF13401">
    <property type="entry name" value="AAA_22"/>
    <property type="match status" value="1"/>
</dbReference>
<dbReference type="InterPro" id="IPR049945">
    <property type="entry name" value="AAA_22"/>
</dbReference>
<evidence type="ECO:0000259" key="2">
    <source>
        <dbReference type="SMART" id="SM00382"/>
    </source>
</evidence>
<name>A0ABU2X2D2_9ACTN</name>
<dbReference type="RefSeq" id="WP_311413794.1">
    <property type="nucleotide sequence ID" value="NZ_JAVRFL010000032.1"/>
</dbReference>
<dbReference type="SUPFAM" id="SSF52540">
    <property type="entry name" value="P-loop containing nucleoside triphosphate hydrolases"/>
    <property type="match status" value="1"/>
</dbReference>
<gene>
    <name evidence="3" type="ORF">RM555_23675</name>
</gene>
<dbReference type="Gene3D" id="3.40.50.300">
    <property type="entry name" value="P-loop containing nucleotide triphosphate hydrolases"/>
    <property type="match status" value="1"/>
</dbReference>
<dbReference type="EMBL" id="JAVRFL010000032">
    <property type="protein sequence ID" value="MDT0531999.1"/>
    <property type="molecule type" value="Genomic_DNA"/>
</dbReference>
<dbReference type="PANTHER" id="PTHR47691">
    <property type="entry name" value="REGULATOR-RELATED"/>
    <property type="match status" value="1"/>
</dbReference>
<dbReference type="PANTHER" id="PTHR47691:SF3">
    <property type="entry name" value="HTH-TYPE TRANSCRIPTIONAL REGULATOR RV0890C-RELATED"/>
    <property type="match status" value="1"/>
</dbReference>
<evidence type="ECO:0000313" key="4">
    <source>
        <dbReference type="Proteomes" id="UP001180973"/>
    </source>
</evidence>
<comment type="caution">
    <text evidence="3">The sequence shown here is derived from an EMBL/GenBank/DDBJ whole genome shotgun (WGS) entry which is preliminary data.</text>
</comment>
<protein>
    <submittedName>
        <fullName evidence="3">NB-ARC domain-containing protein</fullName>
    </submittedName>
</protein>
<organism evidence="3 4">
    <name type="scientific">Micromonospora reichwaldensis</name>
    <dbReference type="NCBI Taxonomy" id="3075516"/>
    <lineage>
        <taxon>Bacteria</taxon>
        <taxon>Bacillati</taxon>
        <taxon>Actinomycetota</taxon>
        <taxon>Actinomycetes</taxon>
        <taxon>Micromonosporales</taxon>
        <taxon>Micromonosporaceae</taxon>
        <taxon>Micromonospora</taxon>
    </lineage>
</organism>
<accession>A0ABU2X2D2</accession>
<dbReference type="SMART" id="SM00382">
    <property type="entry name" value="AAA"/>
    <property type="match status" value="1"/>
</dbReference>
<dbReference type="Proteomes" id="UP001180973">
    <property type="component" value="Unassembled WGS sequence"/>
</dbReference>
<dbReference type="InterPro" id="IPR027417">
    <property type="entry name" value="P-loop_NTPase"/>
</dbReference>
<keyword evidence="4" id="KW-1185">Reference proteome</keyword>
<dbReference type="InterPro" id="IPR003593">
    <property type="entry name" value="AAA+_ATPase"/>
</dbReference>
<evidence type="ECO:0000313" key="3">
    <source>
        <dbReference type="EMBL" id="MDT0531999.1"/>
    </source>
</evidence>
<reference evidence="3" key="1">
    <citation type="submission" date="2023-09" db="EMBL/GenBank/DDBJ databases">
        <title>30 novel species of actinomycetes from the DSMZ collection.</title>
        <authorList>
            <person name="Nouioui I."/>
        </authorList>
    </citation>
    <scope>NUCLEOTIDE SEQUENCE</scope>
    <source>
        <strain evidence="3">DSM 115977</strain>
    </source>
</reference>
<feature type="coiled-coil region" evidence="1">
    <location>
        <begin position="330"/>
        <end position="357"/>
    </location>
</feature>
<sequence>MSRNQAAPTPCHARSAPEYISLLRQLRAWAGLTYREIESRSRQEAHGLPRSTLGAVLARNALPREDFIDSFVRACGQDSTLWLRARRRLAVAAEGSGHGRAPAWLTAAPLASASAPHLLPPVQELVGRDDDLRHLAARVVPSSVTVVTGSAGVGKSTLVVRVAHEVASRFPDGQVYVDLRGAHPGAEPLTDLEVVRRLAEALGVPGCVQADDVRQAAVTLHAALAGRRVLIVLDNVAVASQIRSLIPANAGTALVLTSRASLSTIGFCWTHSVQPLPPPAAEAMLTRLLGAERVGAEPDALRAVAALCDHLPLALWIAAARLRARPHWPVRVIAERLGRAEQRLDELRVDHLDLRASLSVSLQTVAQDIDGAVAVQVLRLLGYLPETEVVPDTVAYRLSLSAHQAWEALERLVDASLISSVAPGRYRVPALVRLLGRELVGPQHEGVTPPPTIGIHGSSGAIAVLRR</sequence>
<feature type="domain" description="AAA+ ATPase" evidence="2">
    <location>
        <begin position="141"/>
        <end position="295"/>
    </location>
</feature>
<proteinExistence type="predicted"/>
<keyword evidence="1" id="KW-0175">Coiled coil</keyword>
<evidence type="ECO:0000256" key="1">
    <source>
        <dbReference type="SAM" id="Coils"/>
    </source>
</evidence>